<protein>
    <submittedName>
        <fullName evidence="1">Uncharacterized protein</fullName>
    </submittedName>
</protein>
<evidence type="ECO:0000313" key="1">
    <source>
        <dbReference type="EMBL" id="CAA9586821.1"/>
    </source>
</evidence>
<name>A0A6J4VRK6_9CYAN</name>
<dbReference type="EMBL" id="CADCWO010000209">
    <property type="protein sequence ID" value="CAA9586821.1"/>
    <property type="molecule type" value="Genomic_DNA"/>
</dbReference>
<accession>A0A6J4VRK6</accession>
<dbReference type="AlphaFoldDB" id="A0A6J4VRK6"/>
<proteinExistence type="predicted"/>
<reference evidence="1" key="1">
    <citation type="submission" date="2020-02" db="EMBL/GenBank/DDBJ databases">
        <authorList>
            <person name="Meier V. D."/>
        </authorList>
    </citation>
    <scope>NUCLEOTIDE SEQUENCE</scope>
    <source>
        <strain evidence="1">AVDCRST_MAG81</strain>
    </source>
</reference>
<gene>
    <name evidence="1" type="ORF">AVDCRST_MAG81-3998</name>
</gene>
<sequence length="38" mass="4297">MQTLKQDLRGEYGSSFWLMCSYSAPGALEAVKRLETTQ</sequence>
<organism evidence="1">
    <name type="scientific">uncultured Synechococcales cyanobacterium</name>
    <dbReference type="NCBI Taxonomy" id="1936017"/>
    <lineage>
        <taxon>Bacteria</taxon>
        <taxon>Bacillati</taxon>
        <taxon>Cyanobacteriota</taxon>
        <taxon>Cyanophyceae</taxon>
        <taxon>Synechococcales</taxon>
        <taxon>environmental samples</taxon>
    </lineage>
</organism>